<dbReference type="OrthoDB" id="300641at2759"/>
<evidence type="ECO:0000256" key="5">
    <source>
        <dbReference type="SAM" id="Phobius"/>
    </source>
</evidence>
<dbReference type="AlphaFoldDB" id="A0A077ZSD7"/>
<evidence type="ECO:0000313" key="6">
    <source>
        <dbReference type="EMBL" id="CDW72275.1"/>
    </source>
</evidence>
<dbReference type="SMART" id="SM00261">
    <property type="entry name" value="FU"/>
    <property type="match status" value="3"/>
</dbReference>
<proteinExistence type="predicted"/>
<dbReference type="OMA" id="MIFRITI"/>
<evidence type="ECO:0000256" key="1">
    <source>
        <dbReference type="ARBA" id="ARBA00022729"/>
    </source>
</evidence>
<feature type="region of interest" description="Disordered" evidence="4">
    <location>
        <begin position="1179"/>
        <end position="1205"/>
    </location>
</feature>
<dbReference type="Gene3D" id="2.10.220.10">
    <property type="entry name" value="Hormone Receptor, Insulin-like Growth Factor Receptor 1, Chain A, domain 2"/>
    <property type="match status" value="2"/>
</dbReference>
<name>A0A077ZSD7_STYLE</name>
<dbReference type="InParanoid" id="A0A077ZSD7"/>
<keyword evidence="5" id="KW-0472">Membrane</keyword>
<keyword evidence="3" id="KW-1015">Disulfide bond</keyword>
<evidence type="ECO:0000256" key="4">
    <source>
        <dbReference type="SAM" id="MobiDB-lite"/>
    </source>
</evidence>
<reference evidence="6 7" key="1">
    <citation type="submission" date="2014-06" db="EMBL/GenBank/DDBJ databases">
        <authorList>
            <person name="Swart Estienne"/>
        </authorList>
    </citation>
    <scope>NUCLEOTIDE SEQUENCE [LARGE SCALE GENOMIC DNA]</scope>
    <source>
        <strain evidence="6 7">130c</strain>
    </source>
</reference>
<dbReference type="InterPro" id="IPR011936">
    <property type="entry name" value="Myxo_disulph_rpt"/>
</dbReference>
<dbReference type="SUPFAM" id="SSF57184">
    <property type="entry name" value="Growth factor receptor domain"/>
    <property type="match status" value="2"/>
</dbReference>
<keyword evidence="2" id="KW-0677">Repeat</keyword>
<keyword evidence="7" id="KW-1185">Reference proteome</keyword>
<dbReference type="Proteomes" id="UP000039865">
    <property type="component" value="Unassembled WGS sequence"/>
</dbReference>
<organism evidence="6 7">
    <name type="scientific">Stylonychia lemnae</name>
    <name type="common">Ciliate</name>
    <dbReference type="NCBI Taxonomy" id="5949"/>
    <lineage>
        <taxon>Eukaryota</taxon>
        <taxon>Sar</taxon>
        <taxon>Alveolata</taxon>
        <taxon>Ciliophora</taxon>
        <taxon>Intramacronucleata</taxon>
        <taxon>Spirotrichea</taxon>
        <taxon>Stichotrichia</taxon>
        <taxon>Sporadotrichida</taxon>
        <taxon>Oxytrichidae</taxon>
        <taxon>Stylonychinae</taxon>
        <taxon>Stylonychia</taxon>
    </lineage>
</organism>
<feature type="transmembrane region" description="Helical" evidence="5">
    <location>
        <begin position="1032"/>
        <end position="1050"/>
    </location>
</feature>
<dbReference type="PANTHER" id="PTHR38934">
    <property type="entry name" value="HYPHALLY REGULATED CELL WALL PROTEIN 1"/>
    <property type="match status" value="1"/>
</dbReference>
<feature type="transmembrane region" description="Helical" evidence="5">
    <location>
        <begin position="1001"/>
        <end position="1020"/>
    </location>
</feature>
<evidence type="ECO:0000313" key="7">
    <source>
        <dbReference type="Proteomes" id="UP000039865"/>
    </source>
</evidence>
<gene>
    <name evidence="6" type="primary">Contig1232.g1352</name>
    <name evidence="6" type="ORF">STYLEM_1233</name>
</gene>
<evidence type="ECO:0000256" key="3">
    <source>
        <dbReference type="ARBA" id="ARBA00023157"/>
    </source>
</evidence>
<keyword evidence="1" id="KW-0732">Signal</keyword>
<sequence length="1205" mass="138902">MHLQLCLGSHGIQTQYHIRVNIWDEWNVATKRSYFISLTIKDNLAPYLLHAVPSVIPTIYITRSFQFSFPYSYVTDRESDTISFTCTTSSSIGFSTNWITTTIDPQGDLMISGQSPRENKYAGTYTFSCQLKDDFDGTPNIYTFTLEVKPKPQIKIDRVQDDIKFLVPKNITLDFNGFFSDQLGEPFTIKILINGTLYNPANIPWLQWDSANLLMDIMGSNNSHGGNHSIQIQFDDSISVPSFLNFKVEIIQNWPLRIINPLKVISAQANSPFQKSINISNVLYDPEGIDFNYYIQEEDSKKQLPYFIYKNFPNGTFGGYANDVNIGSYNLEYVGIDNADQKTFVKFTFIVRHYNACEECKQGFYFYFNECLDSCFPGTYADDVAKICRKCPQECVYCSGPDRKSQCSRCHFGYFFYNNGCWKTCPDGLYGDKYEECHRFCTTCYGPSYSNCFSCQKEYSKNEKNQVAMMGYLLVGTECKVPKCKDKQYFEWFPYLIKGHHSGQCQDCHLTCKKCLGPNANDCLQCILGYEFDDQLFICIKCEDFYGIATNLEGECEDICGDGIVVEKQCDDGNLISGDGCNDQCELEFGYECLFPNQTCRENIRPEIQIISVSSVNQIFIEFTEEIYIENSTTISPFNMEVLITGSLLQYNFQWRIVSDQNKIIPNKPIKRFSIILFDIKQTLFGTETISIRFINETQIFDPAGNTLQNSQIITNPQLFIYLTPMEKKVSDEGGASVKVSFLSVCSFNIAFKILMNSSMQFLWGLVHALQVFNFLLYINIDFPENVSVFSDYLSVASGDIEEFDTIIPNFSNLLIDENQLNEPYDQYILDEKFKNNDISPYFVIAFGQKLTLWCIGILLILPITLILNKICKKVQFWEEIISGFFFNAPLRTFVEMYIELILQVLINTKFIKFRNFSQVISTLFAFIFGAISLLLPFLAMTVIYQNRKKIKQNSWNSRFGMLTEEVRSNNIIQLYYYPIMMYQRLLISGVIVYFSSDPVLQCSLIIFINMIMIAYLIIFRPFKRESQQATSVIDEFIIMICVLIFIYIYQAHTGPEEAKGAGWFIILLIMLSVIKNLCIVIFYGIIVARNKYLNIFRKDDEQQDSPISSVATNESAEQLQLDSNEIYEEILRDQSSAYSFTLSKYNSTKPESIKTREQKKSKNSIFLNLEEINKMVQKQNPKRQVISNQNKLTSLDKQEKQNDI</sequence>
<dbReference type="PANTHER" id="PTHR38934:SF6">
    <property type="entry name" value="CHROMOSOME UNDETERMINED SCAFFOLD_176, WHOLE GENOME SHOTGUN SEQUENCE"/>
    <property type="match status" value="1"/>
</dbReference>
<feature type="transmembrane region" description="Helical" evidence="5">
    <location>
        <begin position="975"/>
        <end position="995"/>
    </location>
</feature>
<dbReference type="InterPro" id="IPR009030">
    <property type="entry name" value="Growth_fac_rcpt_cys_sf"/>
</dbReference>
<dbReference type="NCBIfam" id="TIGR02232">
    <property type="entry name" value="myxo_disulf_rpt"/>
    <property type="match status" value="1"/>
</dbReference>
<feature type="transmembrane region" description="Helical" evidence="5">
    <location>
        <begin position="1062"/>
        <end position="1089"/>
    </location>
</feature>
<feature type="transmembrane region" description="Helical" evidence="5">
    <location>
        <begin position="851"/>
        <end position="869"/>
    </location>
</feature>
<dbReference type="EMBL" id="CCKQ01001164">
    <property type="protein sequence ID" value="CDW72275.1"/>
    <property type="molecule type" value="Genomic_DNA"/>
</dbReference>
<feature type="transmembrane region" description="Helical" evidence="5">
    <location>
        <begin position="881"/>
        <end position="907"/>
    </location>
</feature>
<keyword evidence="5" id="KW-1133">Transmembrane helix</keyword>
<dbReference type="InterPro" id="IPR006212">
    <property type="entry name" value="Furin_repeat"/>
</dbReference>
<dbReference type="Pfam" id="PF13948">
    <property type="entry name" value="DUF4215"/>
    <property type="match status" value="1"/>
</dbReference>
<protein>
    <submittedName>
        <fullName evidence="6">Fu domain containing protein</fullName>
    </submittedName>
</protein>
<feature type="transmembrane region" description="Helical" evidence="5">
    <location>
        <begin position="919"/>
        <end position="945"/>
    </location>
</feature>
<accession>A0A077ZSD7</accession>
<evidence type="ECO:0000256" key="2">
    <source>
        <dbReference type="ARBA" id="ARBA00022737"/>
    </source>
</evidence>
<keyword evidence="5" id="KW-0812">Transmembrane</keyword>
<feature type="compositionally biased region" description="Basic and acidic residues" evidence="4">
    <location>
        <begin position="1195"/>
        <end position="1205"/>
    </location>
</feature>
<dbReference type="CDD" id="cd00064">
    <property type="entry name" value="FU"/>
    <property type="match status" value="4"/>
</dbReference>